<comment type="caution">
    <text evidence="2">The sequence shown here is derived from an EMBL/GenBank/DDBJ whole genome shotgun (WGS) entry which is preliminary data.</text>
</comment>
<dbReference type="RefSeq" id="WP_112315621.1">
    <property type="nucleotide sequence ID" value="NZ_MUAV01000007.1"/>
</dbReference>
<dbReference type="PIRSF" id="PIRSF002849">
    <property type="entry name" value="AAA_ATPase_chaperone_MoxR_prd"/>
    <property type="match status" value="1"/>
</dbReference>
<name>A0ABX9DHV1_9RHOB</name>
<evidence type="ECO:0000313" key="2">
    <source>
        <dbReference type="EMBL" id="RAP41957.1"/>
    </source>
</evidence>
<organism evidence="2 3">
    <name type="scientific">Rhodovulum viride</name>
    <dbReference type="NCBI Taxonomy" id="1231134"/>
    <lineage>
        <taxon>Bacteria</taxon>
        <taxon>Pseudomonadati</taxon>
        <taxon>Pseudomonadota</taxon>
        <taxon>Alphaproteobacteria</taxon>
        <taxon>Rhodobacterales</taxon>
        <taxon>Paracoccaceae</taxon>
        <taxon>Rhodovulum</taxon>
    </lineage>
</organism>
<dbReference type="InterPro" id="IPR003593">
    <property type="entry name" value="AAA+_ATPase"/>
</dbReference>
<gene>
    <name evidence="2" type="ORF">BYZ73_08230</name>
</gene>
<accession>A0ABX9DHV1</accession>
<dbReference type="Gene3D" id="1.10.8.80">
    <property type="entry name" value="Magnesium chelatase subunit I, C-Terminal domain"/>
    <property type="match status" value="1"/>
</dbReference>
<dbReference type="InterPro" id="IPR041628">
    <property type="entry name" value="ChlI/MoxR_AAA_lid"/>
</dbReference>
<dbReference type="SMART" id="SM00382">
    <property type="entry name" value="AAA"/>
    <property type="match status" value="1"/>
</dbReference>
<dbReference type="Proteomes" id="UP000248659">
    <property type="component" value="Unassembled WGS sequence"/>
</dbReference>
<dbReference type="EMBL" id="MUAV01000007">
    <property type="protein sequence ID" value="RAP41957.1"/>
    <property type="molecule type" value="Genomic_DNA"/>
</dbReference>
<dbReference type="Pfam" id="PF17863">
    <property type="entry name" value="AAA_lid_2"/>
    <property type="match status" value="1"/>
</dbReference>
<dbReference type="SUPFAM" id="SSF52540">
    <property type="entry name" value="P-loop containing nucleoside triphosphate hydrolases"/>
    <property type="match status" value="1"/>
</dbReference>
<dbReference type="CDD" id="cd00009">
    <property type="entry name" value="AAA"/>
    <property type="match status" value="1"/>
</dbReference>
<evidence type="ECO:0000313" key="3">
    <source>
        <dbReference type="Proteomes" id="UP000248659"/>
    </source>
</evidence>
<dbReference type="Pfam" id="PF07726">
    <property type="entry name" value="AAA_3"/>
    <property type="match status" value="1"/>
</dbReference>
<dbReference type="InterPro" id="IPR050764">
    <property type="entry name" value="CbbQ/NirQ/NorQ/GpvN"/>
</dbReference>
<sequence length="325" mass="34628">MEDLARAETLADAARRLTQRMEAGLIGQAALVERLVICLLTGGHILIEGPPGLAKTRSVRRLSDAVEGSFARIQCTPDLMPSDVTGTQAWRPESGQMVFLPGPVFHSLVLVDEINRAPPKVQSALLEAMAEGQVTSGGIARALPDPFMVVATQNPLEQEGTFPLPEAQLDRFLFHVLLELPDAETELAILDLVEGELRAPSGPAAACLDLATLTAMKAEVVQVHLSPALRRHIVALVMATRTAVEGLAVTGRIQHAVSPRGTLSLAAAARARAWLNGRDYAVPEDVAALAPDVLCHRMAPTWRARAAGETSRGLMAEILAAVEPL</sequence>
<reference evidence="2 3" key="1">
    <citation type="submission" date="2017-01" db="EMBL/GenBank/DDBJ databases">
        <title>Genome sequence of Rhodovulum viride JA756.</title>
        <authorList>
            <person name="Lakshmi K.V."/>
            <person name="Tushar L.D."/>
            <person name="Sasikala C."/>
            <person name="Venkataramana C."/>
        </authorList>
    </citation>
    <scope>NUCLEOTIDE SEQUENCE [LARGE SCALE GENOMIC DNA]</scope>
    <source>
        <strain evidence="2 3">JA756</strain>
    </source>
</reference>
<keyword evidence="3" id="KW-1185">Reference proteome</keyword>
<protein>
    <submittedName>
        <fullName evidence="2">AAA family ATPase</fullName>
    </submittedName>
</protein>
<dbReference type="InterPro" id="IPR027417">
    <property type="entry name" value="P-loop_NTPase"/>
</dbReference>
<proteinExistence type="predicted"/>
<dbReference type="PANTHER" id="PTHR42759">
    <property type="entry name" value="MOXR FAMILY PROTEIN"/>
    <property type="match status" value="1"/>
</dbReference>
<evidence type="ECO:0000259" key="1">
    <source>
        <dbReference type="SMART" id="SM00382"/>
    </source>
</evidence>
<dbReference type="PANTHER" id="PTHR42759:SF1">
    <property type="entry name" value="MAGNESIUM-CHELATASE SUBUNIT CHLD"/>
    <property type="match status" value="1"/>
</dbReference>
<dbReference type="InterPro" id="IPR011703">
    <property type="entry name" value="ATPase_AAA-3"/>
</dbReference>
<dbReference type="Gene3D" id="3.40.50.300">
    <property type="entry name" value="P-loop containing nucleotide triphosphate hydrolases"/>
    <property type="match status" value="1"/>
</dbReference>
<feature type="domain" description="AAA+ ATPase" evidence="1">
    <location>
        <begin position="41"/>
        <end position="182"/>
    </location>
</feature>